<dbReference type="Gene3D" id="3.40.50.880">
    <property type="match status" value="1"/>
</dbReference>
<evidence type="ECO:0000256" key="7">
    <source>
        <dbReference type="ARBA" id="ARBA00022801"/>
    </source>
</evidence>
<proteinExistence type="inferred from homology"/>
<evidence type="ECO:0000256" key="1">
    <source>
        <dbReference type="ARBA" id="ARBA00001092"/>
    </source>
</evidence>
<dbReference type="RefSeq" id="WP_273599605.1">
    <property type="nucleotide sequence ID" value="NZ_JAQQXT010000003.1"/>
</dbReference>
<keyword evidence="6" id="KW-0645">Protease</keyword>
<keyword evidence="7 10" id="KW-0378">Hydrolase</keyword>
<sequence length="429" mass="45200">MQFKQLFIQAGAACLLAAMQFSSAQANPVASPVNLPGTAIIIGGALKYDNDAVWKRIVDAAGGPGARFAVFATAAANPERSAAQIINALNAQGARAEAIPVAPRLQGVELQANLNDPALLAKVAAAQGVFFSGGAQELIVDTLQPGGEPTEMLKAIWSVFKRGGVVAGTSAGAAIMSTTMFRDAQDALQVMKGDLRRGKEIDRGLGFVGPNLFIDQHFLKRGRIGRMLPLMQAEGYTLGLGVEENSAALLRGDELEVLGAKGVLLVDLSQASSTPKLAGFNIRNAQLSFLDRGDRHNFTSGLTTPSAAKLAGHAIDPAAAGFKPFFGNQPFFLDILGDTTILNAMSHLLDSPHAELLGVAFNGSSKSTDAQADLGFEFRLHKGEGSRGWFSGAMGGEDYTVLRLRLDVQPVLIKRPFYTPIGQAQSSAR</sequence>
<dbReference type="EMBL" id="JAQQXT010000003">
    <property type="protein sequence ID" value="MDC8771295.1"/>
    <property type="molecule type" value="Genomic_DNA"/>
</dbReference>
<dbReference type="InterPro" id="IPR005320">
    <property type="entry name" value="Peptidase_S51"/>
</dbReference>
<comment type="catalytic activity">
    <reaction evidence="1">
        <text>[L-4-(L-arginin-2-N-yl)aspartate](n) + H2O = [L-4-(L-arginin-2-N-yl)aspartate](n-1) + L-4-(L-arginin-2-N-yl)aspartate</text>
        <dbReference type="Rhea" id="RHEA:12845"/>
        <dbReference type="Rhea" id="RHEA-COMP:13728"/>
        <dbReference type="Rhea" id="RHEA-COMP:13734"/>
        <dbReference type="ChEBI" id="CHEBI:15377"/>
        <dbReference type="ChEBI" id="CHEBI:137986"/>
        <dbReference type="ChEBI" id="CHEBI:137991"/>
        <dbReference type="EC" id="3.4.15.6"/>
    </reaction>
</comment>
<accession>A0ABT5KBW6</accession>
<name>A0ABT5KBW6_9BURK</name>
<evidence type="ECO:0000256" key="2">
    <source>
        <dbReference type="ARBA" id="ARBA00002039"/>
    </source>
</evidence>
<keyword evidence="8" id="KW-0720">Serine protease</keyword>
<dbReference type="PANTHER" id="PTHR36175">
    <property type="entry name" value="CYANOPHYCINASE"/>
    <property type="match status" value="1"/>
</dbReference>
<dbReference type="SUPFAM" id="SSF52317">
    <property type="entry name" value="Class I glutamine amidotransferase-like"/>
    <property type="match status" value="1"/>
</dbReference>
<evidence type="ECO:0000256" key="8">
    <source>
        <dbReference type="ARBA" id="ARBA00022825"/>
    </source>
</evidence>
<reference evidence="10 11" key="1">
    <citation type="submission" date="2022-10" db="EMBL/GenBank/DDBJ databases">
        <title>Paucibacter sp. hw1 Genome sequencing.</title>
        <authorList>
            <person name="Park S."/>
        </authorList>
    </citation>
    <scope>NUCLEOTIDE SEQUENCE [LARGE SCALE GENOMIC DNA]</scope>
    <source>
        <strain evidence="11">hw1</strain>
    </source>
</reference>
<dbReference type="Proteomes" id="UP001221189">
    <property type="component" value="Unassembled WGS sequence"/>
</dbReference>
<keyword evidence="10" id="KW-0121">Carboxypeptidase</keyword>
<organism evidence="10 11">
    <name type="scientific">Roseateles albus</name>
    <dbReference type="NCBI Taxonomy" id="2987525"/>
    <lineage>
        <taxon>Bacteria</taxon>
        <taxon>Pseudomonadati</taxon>
        <taxon>Pseudomonadota</taxon>
        <taxon>Betaproteobacteria</taxon>
        <taxon>Burkholderiales</taxon>
        <taxon>Sphaerotilaceae</taxon>
        <taxon>Roseateles</taxon>
    </lineage>
</organism>
<dbReference type="EC" id="3.4.15.6" evidence="4"/>
<dbReference type="CDD" id="cd03145">
    <property type="entry name" value="GAT1_cyanophycinase"/>
    <property type="match status" value="1"/>
</dbReference>
<feature type="signal peptide" evidence="9">
    <location>
        <begin position="1"/>
        <end position="26"/>
    </location>
</feature>
<dbReference type="InterPro" id="IPR011811">
    <property type="entry name" value="Peptidase_S51_cyanophycinase"/>
</dbReference>
<gene>
    <name evidence="10" type="ORF">PRZ03_06905</name>
</gene>
<comment type="caution">
    <text evidence="10">The sequence shown here is derived from an EMBL/GenBank/DDBJ whole genome shotgun (WGS) entry which is preliminary data.</text>
</comment>
<evidence type="ECO:0000256" key="9">
    <source>
        <dbReference type="SAM" id="SignalP"/>
    </source>
</evidence>
<dbReference type="NCBIfam" id="TIGR02069">
    <property type="entry name" value="cyanophycinase"/>
    <property type="match status" value="1"/>
</dbReference>
<evidence type="ECO:0000313" key="10">
    <source>
        <dbReference type="EMBL" id="MDC8771295.1"/>
    </source>
</evidence>
<comment type="function">
    <text evidence="2">Exopeptidase that catalyzes the hydrolytic cleavage of multi-L-arginyl-poly-L-aspartic acid (cyanophycin; a water-insoluble reserve polymer) into aspartate-arginine dipeptides.</text>
</comment>
<dbReference type="PANTHER" id="PTHR36175:SF1">
    <property type="entry name" value="CYANOPHYCINASE"/>
    <property type="match status" value="1"/>
</dbReference>
<dbReference type="InterPro" id="IPR029062">
    <property type="entry name" value="Class_I_gatase-like"/>
</dbReference>
<evidence type="ECO:0000256" key="4">
    <source>
        <dbReference type="ARBA" id="ARBA00013115"/>
    </source>
</evidence>
<keyword evidence="11" id="KW-1185">Reference proteome</keyword>
<evidence type="ECO:0000256" key="3">
    <source>
        <dbReference type="ARBA" id="ARBA00006534"/>
    </source>
</evidence>
<feature type="chain" id="PRO_5045368558" description="Cyanophycinase" evidence="9">
    <location>
        <begin position="27"/>
        <end position="429"/>
    </location>
</feature>
<comment type="similarity">
    <text evidence="3">Belongs to the peptidase S51 family.</text>
</comment>
<protein>
    <recommendedName>
        <fullName evidence="5">Cyanophycinase</fullName>
        <ecNumber evidence="4">3.4.15.6</ecNumber>
    </recommendedName>
</protein>
<evidence type="ECO:0000256" key="5">
    <source>
        <dbReference type="ARBA" id="ARBA00015719"/>
    </source>
</evidence>
<keyword evidence="9" id="KW-0732">Signal</keyword>
<evidence type="ECO:0000256" key="6">
    <source>
        <dbReference type="ARBA" id="ARBA00022670"/>
    </source>
</evidence>
<evidence type="ECO:0000313" key="11">
    <source>
        <dbReference type="Proteomes" id="UP001221189"/>
    </source>
</evidence>
<dbReference type="GO" id="GO:0004180">
    <property type="term" value="F:carboxypeptidase activity"/>
    <property type="evidence" value="ECO:0007669"/>
    <property type="project" value="UniProtKB-KW"/>
</dbReference>
<dbReference type="Pfam" id="PF03575">
    <property type="entry name" value="Peptidase_S51"/>
    <property type="match status" value="1"/>
</dbReference>
<dbReference type="GO" id="GO:0008241">
    <property type="term" value="F:peptidyl-dipeptidase activity"/>
    <property type="evidence" value="ECO:0007669"/>
    <property type="project" value="UniProtKB-EC"/>
</dbReference>